<feature type="domain" description="Helicase ATP-binding" evidence="6">
    <location>
        <begin position="1"/>
        <end position="210"/>
    </location>
</feature>
<evidence type="ECO:0000313" key="7">
    <source>
        <dbReference type="EMBL" id="CAH3131314.1"/>
    </source>
</evidence>
<dbReference type="PANTHER" id="PTHR13710">
    <property type="entry name" value="DNA HELICASE RECQ FAMILY MEMBER"/>
    <property type="match status" value="1"/>
</dbReference>
<reference evidence="7 8" key="1">
    <citation type="submission" date="2022-05" db="EMBL/GenBank/DDBJ databases">
        <authorList>
            <consortium name="Genoscope - CEA"/>
            <person name="William W."/>
        </authorList>
    </citation>
    <scope>NUCLEOTIDE SEQUENCE [LARGE SCALE GENOMIC DNA]</scope>
</reference>
<evidence type="ECO:0000256" key="3">
    <source>
        <dbReference type="ARBA" id="ARBA00023235"/>
    </source>
</evidence>
<dbReference type="InterPro" id="IPR011545">
    <property type="entry name" value="DEAD/DEAH_box_helicase_dom"/>
</dbReference>
<dbReference type="SMART" id="SM00487">
    <property type="entry name" value="DEXDc"/>
    <property type="match status" value="1"/>
</dbReference>
<dbReference type="Pfam" id="PF00270">
    <property type="entry name" value="DEAD"/>
    <property type="match status" value="1"/>
</dbReference>
<dbReference type="EC" id="5.6.2.4" evidence="5"/>
<dbReference type="InterPro" id="IPR014001">
    <property type="entry name" value="Helicase_ATP-bd"/>
</dbReference>
<gene>
    <name evidence="7" type="ORF">PLOB_00035070</name>
</gene>
<evidence type="ECO:0000313" key="8">
    <source>
        <dbReference type="Proteomes" id="UP001159405"/>
    </source>
</evidence>
<comment type="catalytic activity">
    <reaction evidence="4">
        <text>Couples ATP hydrolysis with the unwinding of duplex DNA by translocating in the 3'-5' direction.</text>
        <dbReference type="EC" id="5.6.2.4"/>
    </reaction>
</comment>
<protein>
    <recommendedName>
        <fullName evidence="5">DNA 3'-5' helicase</fullName>
        <ecNumber evidence="5">5.6.2.4</ecNumber>
    </recommendedName>
</protein>
<evidence type="ECO:0000256" key="1">
    <source>
        <dbReference type="ARBA" id="ARBA00005446"/>
    </source>
</evidence>
<proteinExistence type="inferred from homology"/>
<name>A0ABN8P2D3_9CNID</name>
<dbReference type="Proteomes" id="UP001159405">
    <property type="component" value="Unassembled WGS sequence"/>
</dbReference>
<comment type="similarity">
    <text evidence="1">Belongs to the helicase family. RecQ subfamily.</text>
</comment>
<dbReference type="SUPFAM" id="SSF52540">
    <property type="entry name" value="P-loop containing nucleoside triphosphate hydrolases"/>
    <property type="match status" value="1"/>
</dbReference>
<dbReference type="EMBL" id="CALNXK010000049">
    <property type="protein sequence ID" value="CAH3131314.1"/>
    <property type="molecule type" value="Genomic_DNA"/>
</dbReference>
<comment type="caution">
    <text evidence="7">The sequence shown here is derived from an EMBL/GenBank/DDBJ whole genome shotgun (WGS) entry which is preliminary data.</text>
</comment>
<organism evidence="7 8">
    <name type="scientific">Porites lobata</name>
    <dbReference type="NCBI Taxonomy" id="104759"/>
    <lineage>
        <taxon>Eukaryota</taxon>
        <taxon>Metazoa</taxon>
        <taxon>Cnidaria</taxon>
        <taxon>Anthozoa</taxon>
        <taxon>Hexacorallia</taxon>
        <taxon>Scleractinia</taxon>
        <taxon>Fungiina</taxon>
        <taxon>Poritidae</taxon>
        <taxon>Porites</taxon>
    </lineage>
</organism>
<sequence>MLRQHVIGVLPTGYGKSVIFHLLPYMWDYMCNDKRETSIVIVISPLNALIEDQVNSLKERGIKAGVLRTSRAEKINAANSQNDDSGSEDENEVSVVSEKKPNYCISEPELFKCVQEGEFKLLFTHPEAFISCKDGRKVLQSDLYQNRVAFCVIDEAHLIKEWGSEFRPDFGKLAQLGSLFPTAPILALTATAPKELVKYLKVNLQLRNPMVLVGNLDRSNIFICKKKEKALIIWSRQLQRHFGTHC</sequence>
<accession>A0ABN8P2D3</accession>
<dbReference type="PANTHER" id="PTHR13710:SF105">
    <property type="entry name" value="ATP-DEPENDENT DNA HELICASE Q1"/>
    <property type="match status" value="1"/>
</dbReference>
<evidence type="ECO:0000256" key="4">
    <source>
        <dbReference type="ARBA" id="ARBA00034617"/>
    </source>
</evidence>
<keyword evidence="2" id="KW-0238">DNA-binding</keyword>
<dbReference type="Gene3D" id="3.40.50.300">
    <property type="entry name" value="P-loop containing nucleotide triphosphate hydrolases"/>
    <property type="match status" value="1"/>
</dbReference>
<evidence type="ECO:0000256" key="2">
    <source>
        <dbReference type="ARBA" id="ARBA00023125"/>
    </source>
</evidence>
<evidence type="ECO:0000259" key="6">
    <source>
        <dbReference type="PROSITE" id="PS51192"/>
    </source>
</evidence>
<dbReference type="InterPro" id="IPR027417">
    <property type="entry name" value="P-loop_NTPase"/>
</dbReference>
<keyword evidence="8" id="KW-1185">Reference proteome</keyword>
<evidence type="ECO:0000256" key="5">
    <source>
        <dbReference type="ARBA" id="ARBA00034808"/>
    </source>
</evidence>
<keyword evidence="3" id="KW-0413">Isomerase</keyword>
<dbReference type="PROSITE" id="PS51192">
    <property type="entry name" value="HELICASE_ATP_BIND_1"/>
    <property type="match status" value="1"/>
</dbReference>